<dbReference type="PANTHER" id="PTHR42791:SF1">
    <property type="entry name" value="N-ACETYLTRANSFERASE DOMAIN-CONTAINING PROTEIN"/>
    <property type="match status" value="1"/>
</dbReference>
<dbReference type="SUPFAM" id="SSF55729">
    <property type="entry name" value="Acyl-CoA N-acyltransferases (Nat)"/>
    <property type="match status" value="1"/>
</dbReference>
<feature type="domain" description="N-acetyltransferase" evidence="1">
    <location>
        <begin position="129"/>
        <end position="203"/>
    </location>
</feature>
<evidence type="ECO:0000313" key="3">
    <source>
        <dbReference type="Proteomes" id="UP000703269"/>
    </source>
</evidence>
<dbReference type="Gene3D" id="3.40.630.30">
    <property type="match status" value="1"/>
</dbReference>
<evidence type="ECO:0000313" key="2">
    <source>
        <dbReference type="EMBL" id="GJE95587.1"/>
    </source>
</evidence>
<dbReference type="OrthoDB" id="2744543at2759"/>
<gene>
    <name evidence="2" type="ORF">PsYK624_117730</name>
</gene>
<organism evidence="2 3">
    <name type="scientific">Phanerochaete sordida</name>
    <dbReference type="NCBI Taxonomy" id="48140"/>
    <lineage>
        <taxon>Eukaryota</taxon>
        <taxon>Fungi</taxon>
        <taxon>Dikarya</taxon>
        <taxon>Basidiomycota</taxon>
        <taxon>Agaricomycotina</taxon>
        <taxon>Agaricomycetes</taxon>
        <taxon>Polyporales</taxon>
        <taxon>Phanerochaetaceae</taxon>
        <taxon>Phanerochaete</taxon>
    </lineage>
</organism>
<dbReference type="EMBL" id="BPQB01000050">
    <property type="protein sequence ID" value="GJE95587.1"/>
    <property type="molecule type" value="Genomic_DNA"/>
</dbReference>
<keyword evidence="3" id="KW-1185">Reference proteome</keyword>
<name>A0A9P3GH93_9APHY</name>
<dbReference type="InterPro" id="IPR000182">
    <property type="entry name" value="GNAT_dom"/>
</dbReference>
<accession>A0A9P3GH93</accession>
<dbReference type="Proteomes" id="UP000703269">
    <property type="component" value="Unassembled WGS sequence"/>
</dbReference>
<sequence>MQIRDVPKVFDTTKRANIDDPLNRYIKDTPDGGKPSGARTAAGRAVMYLSYSNEAHEKISWTINHGESYLRLGDPLHKKSRLARVVERVVGVLLVGLLTAEQKKRHGEFLRKLRAALEELFGDELERMVELTSIATAPERQGRGYASALVHIVTDLADARGVDSWVVSSNTANRGFYGSFGYKLARTIYLGGDDPTWEKPPVAVDIMVRKPKSMREK</sequence>
<dbReference type="AlphaFoldDB" id="A0A9P3GH93"/>
<proteinExistence type="predicted"/>
<dbReference type="PROSITE" id="PS51186">
    <property type="entry name" value="GNAT"/>
    <property type="match status" value="1"/>
</dbReference>
<dbReference type="CDD" id="cd04301">
    <property type="entry name" value="NAT_SF"/>
    <property type="match status" value="1"/>
</dbReference>
<dbReference type="PANTHER" id="PTHR42791">
    <property type="entry name" value="GNAT FAMILY ACETYLTRANSFERASE"/>
    <property type="match status" value="1"/>
</dbReference>
<comment type="caution">
    <text evidence="2">The sequence shown here is derived from an EMBL/GenBank/DDBJ whole genome shotgun (WGS) entry which is preliminary data.</text>
</comment>
<dbReference type="InterPro" id="IPR016181">
    <property type="entry name" value="Acyl_CoA_acyltransferase"/>
</dbReference>
<evidence type="ECO:0000259" key="1">
    <source>
        <dbReference type="PROSITE" id="PS51186"/>
    </source>
</evidence>
<reference evidence="2 3" key="1">
    <citation type="submission" date="2021-08" db="EMBL/GenBank/DDBJ databases">
        <title>Draft Genome Sequence of Phanerochaete sordida strain YK-624.</title>
        <authorList>
            <person name="Mori T."/>
            <person name="Dohra H."/>
            <person name="Suzuki T."/>
            <person name="Kawagishi H."/>
            <person name="Hirai H."/>
        </authorList>
    </citation>
    <scope>NUCLEOTIDE SEQUENCE [LARGE SCALE GENOMIC DNA]</scope>
    <source>
        <strain evidence="2 3">YK-624</strain>
    </source>
</reference>
<dbReference type="Pfam" id="PF00583">
    <property type="entry name" value="Acetyltransf_1"/>
    <property type="match status" value="1"/>
</dbReference>
<protein>
    <submittedName>
        <fullName evidence="2">GNAT family N-acetyltransferase</fullName>
    </submittedName>
</protein>
<dbReference type="InterPro" id="IPR052523">
    <property type="entry name" value="Trichothecene_AcTrans"/>
</dbReference>
<dbReference type="GO" id="GO:0016747">
    <property type="term" value="F:acyltransferase activity, transferring groups other than amino-acyl groups"/>
    <property type="evidence" value="ECO:0007669"/>
    <property type="project" value="InterPro"/>
</dbReference>